<comment type="caution">
    <text evidence="5">The sequence shown here is derived from an EMBL/GenBank/DDBJ whole genome shotgun (WGS) entry which is preliminary data.</text>
</comment>
<dbReference type="PANTHER" id="PTHR47893">
    <property type="entry name" value="REGULATORY PROTEIN PCHR"/>
    <property type="match status" value="1"/>
</dbReference>
<dbReference type="PANTHER" id="PTHR47893:SF1">
    <property type="entry name" value="REGULATORY PROTEIN PCHR"/>
    <property type="match status" value="1"/>
</dbReference>
<reference evidence="6" key="1">
    <citation type="journal article" date="2019" name="Int. J. Syst. Evol. Microbiol.">
        <title>The Global Catalogue of Microorganisms (GCM) 10K type strain sequencing project: providing services to taxonomists for standard genome sequencing and annotation.</title>
        <authorList>
            <consortium name="The Broad Institute Genomics Platform"/>
            <consortium name="The Broad Institute Genome Sequencing Center for Infectious Disease"/>
            <person name="Wu L."/>
            <person name="Ma J."/>
        </authorList>
    </citation>
    <scope>NUCLEOTIDE SEQUENCE [LARGE SCALE GENOMIC DNA]</scope>
    <source>
        <strain evidence="6">CCUG 58938</strain>
    </source>
</reference>
<dbReference type="Proteomes" id="UP001597112">
    <property type="component" value="Unassembled WGS sequence"/>
</dbReference>
<protein>
    <submittedName>
        <fullName evidence="5">Helix-turn-helix transcriptional regulator</fullName>
    </submittedName>
</protein>
<accession>A0ABW3KC03</accession>
<dbReference type="InterPro" id="IPR018062">
    <property type="entry name" value="HTH_AraC-typ_CS"/>
</dbReference>
<dbReference type="PRINTS" id="PR00032">
    <property type="entry name" value="HTHARAC"/>
</dbReference>
<dbReference type="PROSITE" id="PS00041">
    <property type="entry name" value="HTH_ARAC_FAMILY_1"/>
    <property type="match status" value="1"/>
</dbReference>
<evidence type="ECO:0000256" key="1">
    <source>
        <dbReference type="ARBA" id="ARBA00023015"/>
    </source>
</evidence>
<dbReference type="PROSITE" id="PS01124">
    <property type="entry name" value="HTH_ARAC_FAMILY_2"/>
    <property type="match status" value="1"/>
</dbReference>
<keyword evidence="3" id="KW-0804">Transcription</keyword>
<evidence type="ECO:0000259" key="4">
    <source>
        <dbReference type="PROSITE" id="PS01124"/>
    </source>
</evidence>
<feature type="domain" description="HTH araC/xylS-type" evidence="4">
    <location>
        <begin position="225"/>
        <end position="323"/>
    </location>
</feature>
<gene>
    <name evidence="5" type="ORF">ACFQ21_26385</name>
</gene>
<keyword evidence="1" id="KW-0805">Transcription regulation</keyword>
<dbReference type="InterPro" id="IPR018060">
    <property type="entry name" value="HTH_AraC"/>
</dbReference>
<dbReference type="InterPro" id="IPR009057">
    <property type="entry name" value="Homeodomain-like_sf"/>
</dbReference>
<proteinExistence type="predicted"/>
<evidence type="ECO:0000256" key="3">
    <source>
        <dbReference type="ARBA" id="ARBA00023163"/>
    </source>
</evidence>
<dbReference type="InterPro" id="IPR053142">
    <property type="entry name" value="PchR_regulatory_protein"/>
</dbReference>
<dbReference type="Pfam" id="PF12833">
    <property type="entry name" value="HTH_18"/>
    <property type="match status" value="1"/>
</dbReference>
<dbReference type="SMART" id="SM00342">
    <property type="entry name" value="HTH_ARAC"/>
    <property type="match status" value="1"/>
</dbReference>
<sequence length="326" mass="37670">MKTLTLSYTDVEAHFQPASKDASGFIHRATGQQHWGAFEEKVFTSSHYRFMEYSARPASRFNIRYNEEQLPHCMNICIALQGMVEVKLKESGLSAALTGLRHHSLYSYEQEYDLMVSKNIHGVHVAIEREYYANLLCDQTRWTAQLKEKLLKQELVMHGDAAVNKDMQHVIAAICNNPLSGTLRKLLIEAKLLELVALQIEQFIAFDKTKPDCPKLRRTDIDTFHDLRKYLDQHFADDLSLHALSRMFGLNEFKLKKGFKDLFHSTVFDYIYECRMNHAQYLLRDQKKYVNEVSSAVGYKNPNHFSTAFKRKFGTSPSEIAASFEP</sequence>
<keyword evidence="2" id="KW-0238">DNA-binding</keyword>
<evidence type="ECO:0000313" key="5">
    <source>
        <dbReference type="EMBL" id="MFD1002883.1"/>
    </source>
</evidence>
<name>A0ABW3KC03_9BACT</name>
<dbReference type="EMBL" id="JBHTKA010000014">
    <property type="protein sequence ID" value="MFD1002883.1"/>
    <property type="molecule type" value="Genomic_DNA"/>
</dbReference>
<keyword evidence="6" id="KW-1185">Reference proteome</keyword>
<evidence type="ECO:0000313" key="6">
    <source>
        <dbReference type="Proteomes" id="UP001597112"/>
    </source>
</evidence>
<evidence type="ECO:0000256" key="2">
    <source>
        <dbReference type="ARBA" id="ARBA00023125"/>
    </source>
</evidence>
<dbReference type="SUPFAM" id="SSF46689">
    <property type="entry name" value="Homeodomain-like"/>
    <property type="match status" value="2"/>
</dbReference>
<dbReference type="RefSeq" id="WP_377584701.1">
    <property type="nucleotide sequence ID" value="NZ_JBHTKA010000014.1"/>
</dbReference>
<organism evidence="5 6">
    <name type="scientific">Ohtaekwangia kribbensis</name>
    <dbReference type="NCBI Taxonomy" id="688913"/>
    <lineage>
        <taxon>Bacteria</taxon>
        <taxon>Pseudomonadati</taxon>
        <taxon>Bacteroidota</taxon>
        <taxon>Cytophagia</taxon>
        <taxon>Cytophagales</taxon>
        <taxon>Fulvivirgaceae</taxon>
        <taxon>Ohtaekwangia</taxon>
    </lineage>
</organism>
<dbReference type="Gene3D" id="1.10.10.60">
    <property type="entry name" value="Homeodomain-like"/>
    <property type="match status" value="2"/>
</dbReference>
<dbReference type="InterPro" id="IPR020449">
    <property type="entry name" value="Tscrpt_reg_AraC-type_HTH"/>
</dbReference>